<accession>A0A2I1BS14</accession>
<keyword evidence="2" id="KW-1185">Reference proteome</keyword>
<evidence type="ECO:0000313" key="2">
    <source>
        <dbReference type="Proteomes" id="UP000234474"/>
    </source>
</evidence>
<dbReference type="VEuPathDB" id="FungiDB:P174DRAFT_196340"/>
<dbReference type="RefSeq" id="XP_024676805.1">
    <property type="nucleotide sequence ID" value="XM_024821301.1"/>
</dbReference>
<dbReference type="Proteomes" id="UP000234474">
    <property type="component" value="Unassembled WGS sequence"/>
</dbReference>
<sequence>MFSLENITKGWIGDSPQTAPALAHLTYKEEATSPPEPVNSEVSPTHTALVDAQSRNGVLDGASFLRALLACAPV</sequence>
<reference evidence="2" key="1">
    <citation type="journal article" date="2018" name="Proc. Natl. Acad. Sci. U.S.A.">
        <title>Linking secondary metabolites to gene clusters through genome sequencing of six diverse Aspergillus species.</title>
        <authorList>
            <person name="Kaerboelling I."/>
            <person name="Vesth T.C."/>
            <person name="Frisvad J.C."/>
            <person name="Nybo J.L."/>
            <person name="Theobald S."/>
            <person name="Kuo A."/>
            <person name="Bowyer P."/>
            <person name="Matsuda Y."/>
            <person name="Mondo S."/>
            <person name="Lyhne E.K."/>
            <person name="Kogle M.E."/>
            <person name="Clum A."/>
            <person name="Lipzen A."/>
            <person name="Salamov A."/>
            <person name="Ngan C.Y."/>
            <person name="Daum C."/>
            <person name="Chiniquy J."/>
            <person name="Barry K."/>
            <person name="LaButti K."/>
            <person name="Haridas S."/>
            <person name="Simmons B.A."/>
            <person name="Magnuson J.K."/>
            <person name="Mortensen U.H."/>
            <person name="Larsen T.O."/>
            <person name="Grigoriev I.V."/>
            <person name="Baker S.E."/>
            <person name="Andersen M.R."/>
        </authorList>
    </citation>
    <scope>NUCLEOTIDE SEQUENCE [LARGE SCALE GENOMIC DNA]</scope>
    <source>
        <strain evidence="2">IBT 16806</strain>
    </source>
</reference>
<dbReference type="AlphaFoldDB" id="A0A2I1BS14"/>
<name>A0A2I1BS14_ASPN1</name>
<proteinExistence type="predicted"/>
<comment type="caution">
    <text evidence="1">The sequence shown here is derived from an EMBL/GenBank/DDBJ whole genome shotgun (WGS) entry which is preliminary data.</text>
</comment>
<protein>
    <submittedName>
        <fullName evidence="1">Uncharacterized protein</fullName>
    </submittedName>
</protein>
<gene>
    <name evidence="1" type="ORF">P174DRAFT_196340</name>
</gene>
<dbReference type="EMBL" id="MSZS01000040">
    <property type="protein sequence ID" value="PKX88210.1"/>
    <property type="molecule type" value="Genomic_DNA"/>
</dbReference>
<dbReference type="OrthoDB" id="10514265at2759"/>
<feature type="non-terminal residue" evidence="1">
    <location>
        <position position="74"/>
    </location>
</feature>
<organism evidence="1 2">
    <name type="scientific">Aspergillus novofumigatus (strain IBT 16806)</name>
    <dbReference type="NCBI Taxonomy" id="1392255"/>
    <lineage>
        <taxon>Eukaryota</taxon>
        <taxon>Fungi</taxon>
        <taxon>Dikarya</taxon>
        <taxon>Ascomycota</taxon>
        <taxon>Pezizomycotina</taxon>
        <taxon>Eurotiomycetes</taxon>
        <taxon>Eurotiomycetidae</taxon>
        <taxon>Eurotiales</taxon>
        <taxon>Aspergillaceae</taxon>
        <taxon>Aspergillus</taxon>
        <taxon>Aspergillus subgen. Fumigati</taxon>
    </lineage>
</organism>
<evidence type="ECO:0000313" key="1">
    <source>
        <dbReference type="EMBL" id="PKX88210.1"/>
    </source>
</evidence>
<dbReference type="GeneID" id="36528627"/>